<comment type="caution">
    <text evidence="1">The sequence shown here is derived from an EMBL/GenBank/DDBJ whole genome shotgun (WGS) entry which is preliminary data.</text>
</comment>
<dbReference type="Proteomes" id="UP000828390">
    <property type="component" value="Unassembled WGS sequence"/>
</dbReference>
<dbReference type="EMBL" id="JAIWYP010000005">
    <property type="protein sequence ID" value="KAH3819213.1"/>
    <property type="molecule type" value="Genomic_DNA"/>
</dbReference>
<reference evidence="1" key="2">
    <citation type="submission" date="2020-11" db="EMBL/GenBank/DDBJ databases">
        <authorList>
            <person name="McCartney M.A."/>
            <person name="Auch B."/>
            <person name="Kono T."/>
            <person name="Mallez S."/>
            <person name="Becker A."/>
            <person name="Gohl D.M."/>
            <person name="Silverstein K.A.T."/>
            <person name="Koren S."/>
            <person name="Bechman K.B."/>
            <person name="Herman A."/>
            <person name="Abrahante J.E."/>
            <person name="Garbe J."/>
        </authorList>
    </citation>
    <scope>NUCLEOTIDE SEQUENCE</scope>
    <source>
        <strain evidence="1">Duluth1</strain>
        <tissue evidence="1">Whole animal</tissue>
    </source>
</reference>
<protein>
    <submittedName>
        <fullName evidence="1">Uncharacterized protein</fullName>
    </submittedName>
</protein>
<accession>A0A9D4JSN2</accession>
<evidence type="ECO:0000313" key="1">
    <source>
        <dbReference type="EMBL" id="KAH3819213.1"/>
    </source>
</evidence>
<organism evidence="1 2">
    <name type="scientific">Dreissena polymorpha</name>
    <name type="common">Zebra mussel</name>
    <name type="synonym">Mytilus polymorpha</name>
    <dbReference type="NCBI Taxonomy" id="45954"/>
    <lineage>
        <taxon>Eukaryota</taxon>
        <taxon>Metazoa</taxon>
        <taxon>Spiralia</taxon>
        <taxon>Lophotrochozoa</taxon>
        <taxon>Mollusca</taxon>
        <taxon>Bivalvia</taxon>
        <taxon>Autobranchia</taxon>
        <taxon>Heteroconchia</taxon>
        <taxon>Euheterodonta</taxon>
        <taxon>Imparidentia</taxon>
        <taxon>Neoheterodontei</taxon>
        <taxon>Myida</taxon>
        <taxon>Dreissenoidea</taxon>
        <taxon>Dreissenidae</taxon>
        <taxon>Dreissena</taxon>
    </lineage>
</organism>
<gene>
    <name evidence="1" type="ORF">DPMN_120947</name>
</gene>
<proteinExistence type="predicted"/>
<name>A0A9D4JSN2_DREPO</name>
<dbReference type="AlphaFoldDB" id="A0A9D4JSN2"/>
<keyword evidence="2" id="KW-1185">Reference proteome</keyword>
<evidence type="ECO:0000313" key="2">
    <source>
        <dbReference type="Proteomes" id="UP000828390"/>
    </source>
</evidence>
<sequence length="58" mass="6384">MQGLSKITTPLSPSSRSHDLLFERARAYRIEVSTDKSKIMVNSTTNASANITMNGEKV</sequence>
<reference evidence="1" key="1">
    <citation type="journal article" date="2019" name="bioRxiv">
        <title>The Genome of the Zebra Mussel, Dreissena polymorpha: A Resource for Invasive Species Research.</title>
        <authorList>
            <person name="McCartney M.A."/>
            <person name="Auch B."/>
            <person name="Kono T."/>
            <person name="Mallez S."/>
            <person name="Zhang Y."/>
            <person name="Obille A."/>
            <person name="Becker A."/>
            <person name="Abrahante J.E."/>
            <person name="Garbe J."/>
            <person name="Badalamenti J.P."/>
            <person name="Herman A."/>
            <person name="Mangelson H."/>
            <person name="Liachko I."/>
            <person name="Sullivan S."/>
            <person name="Sone E.D."/>
            <person name="Koren S."/>
            <person name="Silverstein K.A.T."/>
            <person name="Beckman K.B."/>
            <person name="Gohl D.M."/>
        </authorList>
    </citation>
    <scope>NUCLEOTIDE SEQUENCE</scope>
    <source>
        <strain evidence="1">Duluth1</strain>
        <tissue evidence="1">Whole animal</tissue>
    </source>
</reference>